<organism evidence="1 2">
    <name type="scientific">Prevotella pectinovora</name>
    <dbReference type="NCBI Taxonomy" id="1602169"/>
    <lineage>
        <taxon>Bacteria</taxon>
        <taxon>Pseudomonadati</taxon>
        <taxon>Bacteroidota</taxon>
        <taxon>Bacteroidia</taxon>
        <taxon>Bacteroidales</taxon>
        <taxon>Prevotellaceae</taxon>
        <taxon>Prevotella</taxon>
    </lineage>
</organism>
<gene>
    <name evidence="1" type="ORF">ST44_11420</name>
</gene>
<dbReference type="EMBL" id="JXQK01000081">
    <property type="protein sequence ID" value="KIP60410.1"/>
    <property type="molecule type" value="Genomic_DNA"/>
</dbReference>
<evidence type="ECO:0008006" key="3">
    <source>
        <dbReference type="Google" id="ProtNLM"/>
    </source>
</evidence>
<protein>
    <recommendedName>
        <fullName evidence="3">Nitroreductase</fullName>
    </recommendedName>
</protein>
<sequence length="174" mass="19154">MRIEEILAMEIGDRQFCRTEIQADDVERVLRAALLATCGKGGNSVELYPVEDPHLLERLADARDHGAECIAQAPMAVAVVADRLYDGAWVENCSAVVWAMCAQAAERQLAYHSVQIRGYQLTDGTMSDEVVRGILDIPESKTVYAVVAIGTADKPVSQAEIDDDQLEWQRIHIG</sequence>
<dbReference type="SUPFAM" id="SSF55469">
    <property type="entry name" value="FMN-dependent nitroreductase-like"/>
    <property type="match status" value="1"/>
</dbReference>
<proteinExistence type="predicted"/>
<evidence type="ECO:0000313" key="1">
    <source>
        <dbReference type="EMBL" id="KIP60410.1"/>
    </source>
</evidence>
<dbReference type="STRING" id="1602171.ST44_11420"/>
<dbReference type="InterPro" id="IPR000415">
    <property type="entry name" value="Nitroreductase-like"/>
</dbReference>
<dbReference type="AlphaFoldDB" id="A0A0D0IXJ2"/>
<dbReference type="Proteomes" id="UP000032046">
    <property type="component" value="Unassembled WGS sequence"/>
</dbReference>
<name>A0A0D0IXJ2_9BACT</name>
<comment type="caution">
    <text evidence="1">The sequence shown here is derived from an EMBL/GenBank/DDBJ whole genome shotgun (WGS) entry which is preliminary data.</text>
</comment>
<accession>A0A0D0IXJ2</accession>
<keyword evidence="2" id="KW-1185">Reference proteome</keyword>
<evidence type="ECO:0000313" key="2">
    <source>
        <dbReference type="Proteomes" id="UP000032046"/>
    </source>
</evidence>
<dbReference type="OrthoDB" id="9809288at2"/>
<dbReference type="GO" id="GO:0016491">
    <property type="term" value="F:oxidoreductase activity"/>
    <property type="evidence" value="ECO:0007669"/>
    <property type="project" value="InterPro"/>
</dbReference>
<reference evidence="1 2" key="1">
    <citation type="submission" date="2015-01" db="EMBL/GenBank/DDBJ databases">
        <title>Comparative genomics of non-oral Prevotella species.</title>
        <authorList>
            <person name="Accetto T."/>
            <person name="Nograsek B."/>
            <person name="Avgustin G."/>
        </authorList>
    </citation>
    <scope>NUCLEOTIDE SEQUENCE [LARGE SCALE GENOMIC DNA]</scope>
    <source>
        <strain evidence="1 2">P5-119</strain>
    </source>
</reference>
<dbReference type="Gene3D" id="3.40.109.10">
    <property type="entry name" value="NADH Oxidase"/>
    <property type="match status" value="1"/>
</dbReference>
<dbReference type="RefSeq" id="WP_042520053.1">
    <property type="nucleotide sequence ID" value="NZ_JXQI01000064.1"/>
</dbReference>